<name>A0A819YA85_9BILA</name>
<sequence length="99" mass="11213">NKDPPIVSSLSRLIEGVTNKSMIIAEDLQFSLGPANRITTWLTYLSDVEQGDETVFPVVDACFVLIINKWIDERSQEFRRSCVTRFNGMNESSIDTKLT</sequence>
<dbReference type="EMBL" id="CAJOAZ010006952">
    <property type="protein sequence ID" value="CAF4149765.1"/>
    <property type="molecule type" value="Genomic_DNA"/>
</dbReference>
<dbReference type="Proteomes" id="UP000663844">
    <property type="component" value="Unassembled WGS sequence"/>
</dbReference>
<evidence type="ECO:0000313" key="1">
    <source>
        <dbReference type="EMBL" id="CAF4149765.1"/>
    </source>
</evidence>
<comment type="caution">
    <text evidence="1">The sequence shown here is derived from an EMBL/GenBank/DDBJ whole genome shotgun (WGS) entry which is preliminary data.</text>
</comment>
<dbReference type="AlphaFoldDB" id="A0A819YA85"/>
<protein>
    <submittedName>
        <fullName evidence="1">Uncharacterized protein</fullName>
    </submittedName>
</protein>
<dbReference type="Gene3D" id="2.60.120.620">
    <property type="entry name" value="q2cbj1_9rhob like domain"/>
    <property type="match status" value="1"/>
</dbReference>
<gene>
    <name evidence="1" type="ORF">OXD698_LOCUS38006</name>
</gene>
<organism evidence="1 2">
    <name type="scientific">Adineta steineri</name>
    <dbReference type="NCBI Taxonomy" id="433720"/>
    <lineage>
        <taxon>Eukaryota</taxon>
        <taxon>Metazoa</taxon>
        <taxon>Spiralia</taxon>
        <taxon>Gnathifera</taxon>
        <taxon>Rotifera</taxon>
        <taxon>Eurotatoria</taxon>
        <taxon>Bdelloidea</taxon>
        <taxon>Adinetida</taxon>
        <taxon>Adinetidae</taxon>
        <taxon>Adineta</taxon>
    </lineage>
</organism>
<accession>A0A819YA85</accession>
<proteinExistence type="predicted"/>
<feature type="non-terminal residue" evidence="1">
    <location>
        <position position="99"/>
    </location>
</feature>
<evidence type="ECO:0000313" key="2">
    <source>
        <dbReference type="Proteomes" id="UP000663844"/>
    </source>
</evidence>
<reference evidence="1" key="1">
    <citation type="submission" date="2021-02" db="EMBL/GenBank/DDBJ databases">
        <authorList>
            <person name="Nowell W R."/>
        </authorList>
    </citation>
    <scope>NUCLEOTIDE SEQUENCE</scope>
</reference>